<proteinExistence type="predicted"/>
<dbReference type="EMBL" id="JACVDC010000009">
    <property type="protein sequence ID" value="MBC9795365.1"/>
    <property type="molecule type" value="Genomic_DNA"/>
</dbReference>
<sequence length="142" mass="16825">MEWQHYFLGVFLILLLYYSALGLWYSFQKFKTLPNTFSNTKNETTESPVLPFEETSDEIFEQIEHLSNTLKQTIADAFQKRYNRSELLNSLASVLRRYPTLQHFPYQAAIHELIASECEKYGPVGLRKDELRDLWRREPDQA</sequence>
<organism evidence="2 3">
    <name type="scientific">Sinomicrobium weinanense</name>
    <dbReference type="NCBI Taxonomy" id="2842200"/>
    <lineage>
        <taxon>Bacteria</taxon>
        <taxon>Pseudomonadati</taxon>
        <taxon>Bacteroidota</taxon>
        <taxon>Flavobacteriia</taxon>
        <taxon>Flavobacteriales</taxon>
        <taxon>Flavobacteriaceae</taxon>
        <taxon>Sinomicrobium</taxon>
    </lineage>
</organism>
<keyword evidence="1" id="KW-0472">Membrane</keyword>
<gene>
    <name evidence="2" type="ORF">IBL28_05275</name>
</gene>
<dbReference type="Proteomes" id="UP000653730">
    <property type="component" value="Unassembled WGS sequence"/>
</dbReference>
<reference evidence="2 3" key="1">
    <citation type="submission" date="2020-09" db="EMBL/GenBank/DDBJ databases">
        <title>Sinomicrobium weinanense sp. nov., a halophilic bacteria isolated from saline-alkali soil.</title>
        <authorList>
            <person name="Wu P."/>
            <person name="Ren H."/>
            <person name="Mei Y."/>
            <person name="Liang Y."/>
            <person name="Chen Z."/>
        </authorList>
    </citation>
    <scope>NUCLEOTIDE SEQUENCE [LARGE SCALE GENOMIC DNA]</scope>
    <source>
        <strain evidence="2 3">FJxs</strain>
    </source>
</reference>
<dbReference type="RefSeq" id="WP_187964517.1">
    <property type="nucleotide sequence ID" value="NZ_JACVDC010000009.1"/>
</dbReference>
<evidence type="ECO:0000313" key="2">
    <source>
        <dbReference type="EMBL" id="MBC9795365.1"/>
    </source>
</evidence>
<name>A0A926JQ14_9FLAO</name>
<protein>
    <submittedName>
        <fullName evidence="2">Uncharacterized protein</fullName>
    </submittedName>
</protein>
<comment type="caution">
    <text evidence="2">The sequence shown here is derived from an EMBL/GenBank/DDBJ whole genome shotgun (WGS) entry which is preliminary data.</text>
</comment>
<accession>A0A926JQ14</accession>
<keyword evidence="1" id="KW-1133">Transmembrane helix</keyword>
<feature type="transmembrane region" description="Helical" evidence="1">
    <location>
        <begin position="6"/>
        <end position="27"/>
    </location>
</feature>
<keyword evidence="3" id="KW-1185">Reference proteome</keyword>
<keyword evidence="1" id="KW-0812">Transmembrane</keyword>
<evidence type="ECO:0000313" key="3">
    <source>
        <dbReference type="Proteomes" id="UP000653730"/>
    </source>
</evidence>
<dbReference type="AlphaFoldDB" id="A0A926JQ14"/>
<evidence type="ECO:0000256" key="1">
    <source>
        <dbReference type="SAM" id="Phobius"/>
    </source>
</evidence>